<proteinExistence type="predicted"/>
<dbReference type="AlphaFoldDB" id="B3PVS9"/>
<dbReference type="KEGG" id="rec:RHECIAT_CH0003351"/>
<evidence type="ECO:0000259" key="1">
    <source>
        <dbReference type="Pfam" id="PF06527"/>
    </source>
</evidence>
<protein>
    <submittedName>
        <fullName evidence="2">Hypothetical conserved protein</fullName>
    </submittedName>
</protein>
<organism evidence="2 3">
    <name type="scientific">Rhizobium etli (strain CIAT 652)</name>
    <dbReference type="NCBI Taxonomy" id="491916"/>
    <lineage>
        <taxon>Bacteria</taxon>
        <taxon>Pseudomonadati</taxon>
        <taxon>Pseudomonadota</taxon>
        <taxon>Alphaproteobacteria</taxon>
        <taxon>Hyphomicrobiales</taxon>
        <taxon>Rhizobiaceae</taxon>
        <taxon>Rhizobium/Agrobacterium group</taxon>
        <taxon>Rhizobium</taxon>
    </lineage>
</organism>
<dbReference type="InterPro" id="IPR009492">
    <property type="entry name" value="TniQ"/>
</dbReference>
<sequence length="611" mass="69119">MGRLANVPELMSTEPLATYISRLAAVNGASTAREFRSHMGFRLDKRLDVERNLERLSEITGISCDNLASQYLRWEANWVLFGTHRLAGRTLHWSSPRYCPRCLEHDISSGKGRWDARPWIRLEWLPTHNEVCVEHRVKIFTSSTPYTNLTRYDFANHLRNNRREFESALANCTPAEVCPYDSYFADRLREAHAPGELLDPLPYFVACRLSAIVGRMACYGDCVERRSASPGIVDESRQVGFDILNDKARFLGLLSELVAAYLQRKKSTKGYALYGELQDYLSTHREIPELGPFIALVREHAMAALPIGPEDPFIGGGGTRRWHSLHSAMIETGVHSLTLRKILMERGLIAQADIKTSDNKILIKVADVDNAVADYRSSVDIQTIVERLGISLPTGQQIIRMGVLKPIYGSAKDMKAKFSKHAVDKLLNDLMLDIEERDEDEHTVSLDYAFRRAGCRISDIIVGMVNGKVAKRYLSKDTTKIGFERLLVDLREVKAEFAPGSPGLKRHEFARSLGLDHATGMAFFDSGFFEIGHSEGRVNRRAHDIVTQESFDAFFREHASLAELAKGWIQPSKLRTALTKASIFPVWACRERRIATFYRRSDVEAYRSGTY</sequence>
<accession>B3PVS9</accession>
<evidence type="ECO:0000313" key="3">
    <source>
        <dbReference type="Proteomes" id="UP000008817"/>
    </source>
</evidence>
<feature type="domain" description="TniQ" evidence="1">
    <location>
        <begin position="8"/>
        <end position="138"/>
    </location>
</feature>
<dbReference type="eggNOG" id="ENOG502ZA2F">
    <property type="taxonomic scope" value="Bacteria"/>
</dbReference>
<dbReference type="Pfam" id="PF06527">
    <property type="entry name" value="TniQ"/>
    <property type="match status" value="1"/>
</dbReference>
<name>B3PVS9_RHIE6</name>
<dbReference type="HOGENOM" id="CLU_030259_0_0_5"/>
<dbReference type="Proteomes" id="UP000008817">
    <property type="component" value="Chromosome"/>
</dbReference>
<gene>
    <name evidence="2" type="ordered locus">RHECIAT_CH0003351</name>
</gene>
<dbReference type="EMBL" id="CP001074">
    <property type="protein sequence ID" value="ACE92299.1"/>
    <property type="molecule type" value="Genomic_DNA"/>
</dbReference>
<reference evidence="2 3" key="1">
    <citation type="submission" date="2008-04" db="EMBL/GenBank/DDBJ databases">
        <title>Genome diversity and DNA divergence of Rhizobium etli.</title>
        <authorList>
            <person name="Gonzalez V."/>
            <person name="Acosta J.L."/>
            <person name="Santamaria R.I."/>
            <person name="Bustos P."/>
            <person name="Hernandez-Gonzalez I.L."/>
            <person name="Fernandez J.L."/>
            <person name="Diaz R."/>
            <person name="Flores M."/>
            <person name="Mora J."/>
            <person name="Palacios R."/>
            <person name="Davila G."/>
        </authorList>
    </citation>
    <scope>NUCLEOTIDE SEQUENCE [LARGE SCALE GENOMIC DNA]</scope>
    <source>
        <strain evidence="2 3">CIAT 652</strain>
    </source>
</reference>
<evidence type="ECO:0000313" key="2">
    <source>
        <dbReference type="EMBL" id="ACE92299.1"/>
    </source>
</evidence>